<name>A0A1W0WZT7_HYPEX</name>
<feature type="transmembrane region" description="Helical" evidence="9">
    <location>
        <begin position="107"/>
        <end position="125"/>
    </location>
</feature>
<evidence type="ECO:0000256" key="8">
    <source>
        <dbReference type="SAM" id="MobiDB-lite"/>
    </source>
</evidence>
<gene>
    <name evidence="10" type="ORF">BV898_05296</name>
</gene>
<comment type="caution">
    <text evidence="10">The sequence shown here is derived from an EMBL/GenBank/DDBJ whole genome shotgun (WGS) entry which is preliminary data.</text>
</comment>
<dbReference type="PANTHER" id="PTHR13505">
    <property type="entry name" value="TRANSMEMBRANE PROTEIN 208"/>
    <property type="match status" value="1"/>
</dbReference>
<proteinExistence type="inferred from homology"/>
<keyword evidence="5" id="KW-0256">Endoplasmic reticulum</keyword>
<evidence type="ECO:0000256" key="4">
    <source>
        <dbReference type="ARBA" id="ARBA00022692"/>
    </source>
</evidence>
<dbReference type="EMBL" id="MTYJ01000028">
    <property type="protein sequence ID" value="OQV20713.1"/>
    <property type="molecule type" value="Genomic_DNA"/>
</dbReference>
<accession>A0A1W0WZT7</accession>
<dbReference type="GO" id="GO:0005773">
    <property type="term" value="C:vacuole"/>
    <property type="evidence" value="ECO:0007669"/>
    <property type="project" value="GOC"/>
</dbReference>
<feature type="transmembrane region" description="Helical" evidence="9">
    <location>
        <begin position="52"/>
        <end position="72"/>
    </location>
</feature>
<evidence type="ECO:0000256" key="3">
    <source>
        <dbReference type="ARBA" id="ARBA00015033"/>
    </source>
</evidence>
<dbReference type="GO" id="GO:0006624">
    <property type="term" value="P:vacuolar protein processing"/>
    <property type="evidence" value="ECO:0007669"/>
    <property type="project" value="TreeGrafter"/>
</dbReference>
<evidence type="ECO:0000256" key="2">
    <source>
        <dbReference type="ARBA" id="ARBA00009950"/>
    </source>
</evidence>
<feature type="transmembrane region" description="Helical" evidence="9">
    <location>
        <begin position="24"/>
        <end position="46"/>
    </location>
</feature>
<evidence type="ECO:0000256" key="9">
    <source>
        <dbReference type="SAM" id="Phobius"/>
    </source>
</evidence>
<dbReference type="InterPro" id="IPR008506">
    <property type="entry name" value="SND2/TMEM208"/>
</dbReference>
<evidence type="ECO:0000256" key="7">
    <source>
        <dbReference type="ARBA" id="ARBA00023136"/>
    </source>
</evidence>
<feature type="region of interest" description="Disordered" evidence="8">
    <location>
        <begin position="154"/>
        <end position="174"/>
    </location>
</feature>
<protein>
    <recommendedName>
        <fullName evidence="3">Transmembrane protein 208</fullName>
    </recommendedName>
</protein>
<dbReference type="Pfam" id="PF05620">
    <property type="entry name" value="TMEM208_SND2"/>
    <property type="match status" value="1"/>
</dbReference>
<dbReference type="OrthoDB" id="10012212at2759"/>
<keyword evidence="4 9" id="KW-0812">Transmembrane</keyword>
<dbReference type="PANTHER" id="PTHR13505:SF7">
    <property type="entry name" value="TRANSMEMBRANE PROTEIN 208"/>
    <property type="match status" value="1"/>
</dbReference>
<organism evidence="10 11">
    <name type="scientific">Hypsibius exemplaris</name>
    <name type="common">Freshwater tardigrade</name>
    <dbReference type="NCBI Taxonomy" id="2072580"/>
    <lineage>
        <taxon>Eukaryota</taxon>
        <taxon>Metazoa</taxon>
        <taxon>Ecdysozoa</taxon>
        <taxon>Tardigrada</taxon>
        <taxon>Eutardigrada</taxon>
        <taxon>Parachela</taxon>
        <taxon>Hypsibioidea</taxon>
        <taxon>Hypsibiidae</taxon>
        <taxon>Hypsibius</taxon>
    </lineage>
</organism>
<evidence type="ECO:0000256" key="6">
    <source>
        <dbReference type="ARBA" id="ARBA00022989"/>
    </source>
</evidence>
<evidence type="ECO:0000313" key="10">
    <source>
        <dbReference type="EMBL" id="OQV20713.1"/>
    </source>
</evidence>
<keyword evidence="6 9" id="KW-1133">Transmembrane helix</keyword>
<dbReference type="Proteomes" id="UP000192578">
    <property type="component" value="Unassembled WGS sequence"/>
</dbReference>
<dbReference type="GO" id="GO:0005789">
    <property type="term" value="C:endoplasmic reticulum membrane"/>
    <property type="evidence" value="ECO:0007669"/>
    <property type="project" value="UniProtKB-SubCell"/>
</dbReference>
<evidence type="ECO:0000256" key="5">
    <source>
        <dbReference type="ARBA" id="ARBA00022824"/>
    </source>
</evidence>
<evidence type="ECO:0000313" key="11">
    <source>
        <dbReference type="Proteomes" id="UP000192578"/>
    </source>
</evidence>
<reference evidence="11" key="1">
    <citation type="submission" date="2017-01" db="EMBL/GenBank/DDBJ databases">
        <title>Comparative genomics of anhydrobiosis in the tardigrade Hypsibius dujardini.</title>
        <authorList>
            <person name="Yoshida Y."/>
            <person name="Koutsovoulos G."/>
            <person name="Laetsch D."/>
            <person name="Stevens L."/>
            <person name="Kumar S."/>
            <person name="Horikawa D."/>
            <person name="Ishino K."/>
            <person name="Komine S."/>
            <person name="Tomita M."/>
            <person name="Blaxter M."/>
            <person name="Arakawa K."/>
        </authorList>
    </citation>
    <scope>NUCLEOTIDE SEQUENCE [LARGE SCALE GENOMIC DNA]</scope>
    <source>
        <strain evidence="11">Z151</strain>
    </source>
</reference>
<comment type="subcellular location">
    <subcellularLocation>
        <location evidence="1">Endoplasmic reticulum membrane</location>
        <topology evidence="1">Multi-pass membrane protein</topology>
    </subcellularLocation>
</comment>
<sequence length="174" mass="19926">MVPEPRKQAAKGQRQIYRENKETIFFYSCVIAAANVIYVAATRLFFWEEFSFKFQMIFVVTSVIYLASFLLMKRMAKSRFSALDGGLVDAGTDLNMSSGMAEHIKDIILLLAIVQCAGLVWNYFWLALLLIPARAAFMLWRSVLAPYIFAPAPPEADEKKQKKQERRMNRGGQR</sequence>
<evidence type="ECO:0000256" key="1">
    <source>
        <dbReference type="ARBA" id="ARBA00004477"/>
    </source>
</evidence>
<dbReference type="AlphaFoldDB" id="A0A1W0WZT7"/>
<comment type="similarity">
    <text evidence="2">Belongs to the TMEM208 family.</text>
</comment>
<keyword evidence="11" id="KW-1185">Reference proteome</keyword>
<keyword evidence="7 9" id="KW-0472">Membrane</keyword>